<name>X1IGU0_9ZZZZ</name>
<proteinExistence type="predicted"/>
<dbReference type="EMBL" id="BARU01040805">
    <property type="protein sequence ID" value="GAH81621.1"/>
    <property type="molecule type" value="Genomic_DNA"/>
</dbReference>
<gene>
    <name evidence="1" type="ORF">S03H2_63033</name>
</gene>
<sequence length="117" mass="13171">MPFVATWHKVNSSHYIRPPKVQATICMEIRPRVGSWNPFLAAVPLSEEGYLLELRVGPKGRIPTSFSVMHGSGKTDEYFIRNMSNEVTPSTSAYVMLKEKPTELIVGEESLQYSINV</sequence>
<accession>X1IGU0</accession>
<protein>
    <submittedName>
        <fullName evidence="1">Uncharacterized protein</fullName>
    </submittedName>
</protein>
<comment type="caution">
    <text evidence="1">The sequence shown here is derived from an EMBL/GenBank/DDBJ whole genome shotgun (WGS) entry which is preliminary data.</text>
</comment>
<organism evidence="1">
    <name type="scientific">marine sediment metagenome</name>
    <dbReference type="NCBI Taxonomy" id="412755"/>
    <lineage>
        <taxon>unclassified sequences</taxon>
        <taxon>metagenomes</taxon>
        <taxon>ecological metagenomes</taxon>
    </lineage>
</organism>
<dbReference type="AlphaFoldDB" id="X1IGU0"/>
<reference evidence="1" key="1">
    <citation type="journal article" date="2014" name="Front. Microbiol.">
        <title>High frequency of phylogenetically diverse reductive dehalogenase-homologous genes in deep subseafloor sedimentary metagenomes.</title>
        <authorList>
            <person name="Kawai M."/>
            <person name="Futagami T."/>
            <person name="Toyoda A."/>
            <person name="Takaki Y."/>
            <person name="Nishi S."/>
            <person name="Hori S."/>
            <person name="Arai W."/>
            <person name="Tsubouchi T."/>
            <person name="Morono Y."/>
            <person name="Uchiyama I."/>
            <person name="Ito T."/>
            <person name="Fujiyama A."/>
            <person name="Inagaki F."/>
            <person name="Takami H."/>
        </authorList>
    </citation>
    <scope>NUCLEOTIDE SEQUENCE</scope>
    <source>
        <strain evidence="1">Expedition CK06-06</strain>
    </source>
</reference>
<evidence type="ECO:0000313" key="1">
    <source>
        <dbReference type="EMBL" id="GAH81621.1"/>
    </source>
</evidence>